<gene>
    <name evidence="1" type="ORF">P154DRAFT_311403</name>
</gene>
<accession>A0A6A5W8U3</accession>
<proteinExistence type="predicted"/>
<reference evidence="1" key="1">
    <citation type="journal article" date="2020" name="Stud. Mycol.">
        <title>101 Dothideomycetes genomes: a test case for predicting lifestyles and emergence of pathogens.</title>
        <authorList>
            <person name="Haridas S."/>
            <person name="Albert R."/>
            <person name="Binder M."/>
            <person name="Bloem J."/>
            <person name="Labutti K."/>
            <person name="Salamov A."/>
            <person name="Andreopoulos B."/>
            <person name="Baker S."/>
            <person name="Barry K."/>
            <person name="Bills G."/>
            <person name="Bluhm B."/>
            <person name="Cannon C."/>
            <person name="Castanera R."/>
            <person name="Culley D."/>
            <person name="Daum C."/>
            <person name="Ezra D."/>
            <person name="Gonzalez J."/>
            <person name="Henrissat B."/>
            <person name="Kuo A."/>
            <person name="Liang C."/>
            <person name="Lipzen A."/>
            <person name="Lutzoni F."/>
            <person name="Magnuson J."/>
            <person name="Mondo S."/>
            <person name="Nolan M."/>
            <person name="Ohm R."/>
            <person name="Pangilinan J."/>
            <person name="Park H.-J."/>
            <person name="Ramirez L."/>
            <person name="Alfaro M."/>
            <person name="Sun H."/>
            <person name="Tritt A."/>
            <person name="Yoshinaga Y."/>
            <person name="Zwiers L.-H."/>
            <person name="Turgeon B."/>
            <person name="Goodwin S."/>
            <person name="Spatafora J."/>
            <person name="Crous P."/>
            <person name="Grigoriev I."/>
        </authorList>
    </citation>
    <scope>NUCLEOTIDE SEQUENCE</scope>
    <source>
        <strain evidence="1">CBS 123094</strain>
    </source>
</reference>
<evidence type="ECO:0000313" key="2">
    <source>
        <dbReference type="Proteomes" id="UP000799779"/>
    </source>
</evidence>
<organism evidence="1 2">
    <name type="scientific">Amniculicola lignicola CBS 123094</name>
    <dbReference type="NCBI Taxonomy" id="1392246"/>
    <lineage>
        <taxon>Eukaryota</taxon>
        <taxon>Fungi</taxon>
        <taxon>Dikarya</taxon>
        <taxon>Ascomycota</taxon>
        <taxon>Pezizomycotina</taxon>
        <taxon>Dothideomycetes</taxon>
        <taxon>Pleosporomycetidae</taxon>
        <taxon>Pleosporales</taxon>
        <taxon>Amniculicolaceae</taxon>
        <taxon>Amniculicola</taxon>
    </lineage>
</organism>
<dbReference type="EMBL" id="ML977624">
    <property type="protein sequence ID" value="KAF1996531.1"/>
    <property type="molecule type" value="Genomic_DNA"/>
</dbReference>
<name>A0A6A5W8U3_9PLEO</name>
<dbReference type="Proteomes" id="UP000799779">
    <property type="component" value="Unassembled WGS sequence"/>
</dbReference>
<sequence>MTMVVRHVDWYGMAWFVPLQIAPALSATMNSPNKSRTVAVPDGGSSAGAELYGAKAGSDGGSKTWHHPSELHVVFARDRGQMMQYFSRSRNAPSEFIIVYKCGGFKEGTLWYT</sequence>
<keyword evidence="2" id="KW-1185">Reference proteome</keyword>
<dbReference type="AlphaFoldDB" id="A0A6A5W8U3"/>
<evidence type="ECO:0000313" key="1">
    <source>
        <dbReference type="EMBL" id="KAF1996531.1"/>
    </source>
</evidence>
<protein>
    <submittedName>
        <fullName evidence="1">Uncharacterized protein</fullName>
    </submittedName>
</protein>